<feature type="non-terminal residue" evidence="2">
    <location>
        <position position="1"/>
    </location>
</feature>
<dbReference type="AlphaFoldDB" id="A0A6J4PZM6"/>
<dbReference type="EMBL" id="CADCUZ010000112">
    <property type="protein sequence ID" value="CAA9426624.1"/>
    <property type="molecule type" value="Genomic_DNA"/>
</dbReference>
<evidence type="ECO:0000256" key="1">
    <source>
        <dbReference type="SAM" id="MobiDB-lite"/>
    </source>
</evidence>
<protein>
    <submittedName>
        <fullName evidence="2">Uncharacterized protein</fullName>
    </submittedName>
</protein>
<organism evidence="2">
    <name type="scientific">uncultured Rubrobacteraceae bacterium</name>
    <dbReference type="NCBI Taxonomy" id="349277"/>
    <lineage>
        <taxon>Bacteria</taxon>
        <taxon>Bacillati</taxon>
        <taxon>Actinomycetota</taxon>
        <taxon>Rubrobacteria</taxon>
        <taxon>Rubrobacterales</taxon>
        <taxon>Rubrobacteraceae</taxon>
        <taxon>environmental samples</taxon>
    </lineage>
</organism>
<name>A0A6J4PZM6_9ACTN</name>
<feature type="non-terminal residue" evidence="2">
    <location>
        <position position="45"/>
    </location>
</feature>
<gene>
    <name evidence="2" type="ORF">AVDCRST_MAG55-2359</name>
</gene>
<proteinExistence type="predicted"/>
<evidence type="ECO:0000313" key="2">
    <source>
        <dbReference type="EMBL" id="CAA9426624.1"/>
    </source>
</evidence>
<sequence length="45" mass="4785">CARLPPSLAAVSSGSSVPAPRRALTSARSLRASLHRPLCREELRS</sequence>
<accession>A0A6J4PZM6</accession>
<feature type="region of interest" description="Disordered" evidence="1">
    <location>
        <begin position="1"/>
        <end position="22"/>
    </location>
</feature>
<reference evidence="2" key="1">
    <citation type="submission" date="2020-02" db="EMBL/GenBank/DDBJ databases">
        <authorList>
            <person name="Meier V. D."/>
        </authorList>
    </citation>
    <scope>NUCLEOTIDE SEQUENCE</scope>
    <source>
        <strain evidence="2">AVDCRST_MAG55</strain>
    </source>
</reference>